<protein>
    <submittedName>
        <fullName evidence="1">13715_t:CDS:1</fullName>
    </submittedName>
</protein>
<dbReference type="Proteomes" id="UP000789525">
    <property type="component" value="Unassembled WGS sequence"/>
</dbReference>
<feature type="non-terminal residue" evidence="1">
    <location>
        <position position="458"/>
    </location>
</feature>
<keyword evidence="2" id="KW-1185">Reference proteome</keyword>
<gene>
    <name evidence="1" type="ORF">ACOLOM_LOCUS7493</name>
</gene>
<proteinExistence type="predicted"/>
<evidence type="ECO:0000313" key="2">
    <source>
        <dbReference type="Proteomes" id="UP000789525"/>
    </source>
</evidence>
<name>A0ACA9N903_9GLOM</name>
<evidence type="ECO:0000313" key="1">
    <source>
        <dbReference type="EMBL" id="CAG8626012.1"/>
    </source>
</evidence>
<organism evidence="1 2">
    <name type="scientific">Acaulospora colombiana</name>
    <dbReference type="NCBI Taxonomy" id="27376"/>
    <lineage>
        <taxon>Eukaryota</taxon>
        <taxon>Fungi</taxon>
        <taxon>Fungi incertae sedis</taxon>
        <taxon>Mucoromycota</taxon>
        <taxon>Glomeromycotina</taxon>
        <taxon>Glomeromycetes</taxon>
        <taxon>Diversisporales</taxon>
        <taxon>Acaulosporaceae</taxon>
        <taxon>Acaulospora</taxon>
    </lineage>
</organism>
<sequence length="458" mass="50552">MASCDDNNRLQSPFGLGGPPDRRKGLIPLSVIRRPATKQPRQGYMFYNPGTQALAQEFNIHAMLNQLGPSWNLISWDPRGVLKSGPNVTLFSTDREYADFWEQFQGPNQLEASGNLTTPSDVAFFVGTCAVTRDLVALVDAIYGTGADDGHCYIPNTNVSQPAVVEPYLYSNKVPIDGLETDKESSERAFIKWTEVCAANPDKCPLAARGNNTAEGVHKVVENALDVAYRNYDGTKWNPVLDFSDTTISSNPRRWTFNTIASQLYSGLYEPMFGSQISAAIEGIINEQSNINSTTAPSLKRGTQSIAPPSRMLPYSPLSPFANIYPDYVRNMVIFAIFCGDSIDHHGRTTKEVFQKIVKASQTVSRTFTPISVENSPRTMCHKWTSRDGRKDPITPYSSARTLASSKHLGNKARLVKYHTLGHGSVSACMDDAIRKYLNGTPPRDAGHDEADVECRPE</sequence>
<dbReference type="EMBL" id="CAJVPT010017386">
    <property type="protein sequence ID" value="CAG8626012.1"/>
    <property type="molecule type" value="Genomic_DNA"/>
</dbReference>
<accession>A0ACA9N903</accession>
<reference evidence="1" key="1">
    <citation type="submission" date="2021-06" db="EMBL/GenBank/DDBJ databases">
        <authorList>
            <person name="Kallberg Y."/>
            <person name="Tangrot J."/>
            <person name="Rosling A."/>
        </authorList>
    </citation>
    <scope>NUCLEOTIDE SEQUENCE</scope>
    <source>
        <strain evidence="1">CL356</strain>
    </source>
</reference>
<comment type="caution">
    <text evidence="1">The sequence shown here is derived from an EMBL/GenBank/DDBJ whole genome shotgun (WGS) entry which is preliminary data.</text>
</comment>